<sequence>MDSRTKAESEILAGRPVDAVVYIWYPCRSFPFGHASIYIGGVPQYPWHDFNSDNSYFPNTPQHSARTDDNYMSFLAEPDIPRGTLSCAGALNSLQADFVAPPHLEYYLIGLDVEKMQQQKREIYNGKMYGNRRMSHSYNFINKNCATMVAKILKAGGVENLLNLVQRIGYTKNIYWTPKDIAQLCNELRNNDNAVKVRAQDCPDKLKSPFKTLMGFR</sequence>
<dbReference type="EMBL" id="NJAK01000001">
    <property type="protein sequence ID" value="PHM62226.1"/>
    <property type="molecule type" value="Genomic_DNA"/>
</dbReference>
<gene>
    <name evidence="1" type="ORF">Xish_01402</name>
</gene>
<dbReference type="AlphaFoldDB" id="A0A2D0KFN0"/>
<dbReference type="RefSeq" id="WP_099117259.1">
    <property type="nucleotide sequence ID" value="NZ_NJAK01000001.1"/>
</dbReference>
<reference evidence="1 2" key="1">
    <citation type="journal article" date="2017" name="Nat. Microbiol.">
        <title>Natural product diversity associated with the nematode symbionts Photorhabdus and Xenorhabdus.</title>
        <authorList>
            <person name="Tobias N.J."/>
            <person name="Wolff H."/>
            <person name="Djahanschiri B."/>
            <person name="Grundmann F."/>
            <person name="Kronenwerth M."/>
            <person name="Shi Y.M."/>
            <person name="Simonyi S."/>
            <person name="Grun P."/>
            <person name="Shapiro-Ilan D."/>
            <person name="Pidot S.J."/>
            <person name="Stinear T.P."/>
            <person name="Ebersberger I."/>
            <person name="Bode H.B."/>
        </authorList>
    </citation>
    <scope>NUCLEOTIDE SEQUENCE [LARGE SCALE GENOMIC DNA]</scope>
    <source>
        <strain evidence="1 2">DSM 22670</strain>
    </source>
</reference>
<proteinExistence type="predicted"/>
<evidence type="ECO:0000313" key="1">
    <source>
        <dbReference type="EMBL" id="PHM62226.1"/>
    </source>
</evidence>
<accession>A0A2D0KFN0</accession>
<protein>
    <submittedName>
        <fullName evidence="1">RTX toxin</fullName>
    </submittedName>
</protein>
<organism evidence="1 2">
    <name type="scientific">Xenorhabdus ishibashii</name>
    <dbReference type="NCBI Taxonomy" id="1034471"/>
    <lineage>
        <taxon>Bacteria</taxon>
        <taxon>Pseudomonadati</taxon>
        <taxon>Pseudomonadota</taxon>
        <taxon>Gammaproteobacteria</taxon>
        <taxon>Enterobacterales</taxon>
        <taxon>Morganellaceae</taxon>
        <taxon>Xenorhabdus</taxon>
    </lineage>
</organism>
<dbReference type="OrthoDB" id="6936320at2"/>
<evidence type="ECO:0000313" key="2">
    <source>
        <dbReference type="Proteomes" id="UP000222168"/>
    </source>
</evidence>
<comment type="caution">
    <text evidence="1">The sequence shown here is derived from an EMBL/GenBank/DDBJ whole genome shotgun (WGS) entry which is preliminary data.</text>
</comment>
<dbReference type="Proteomes" id="UP000222168">
    <property type="component" value="Unassembled WGS sequence"/>
</dbReference>
<keyword evidence="2" id="KW-1185">Reference proteome</keyword>
<name>A0A2D0KFN0_9GAMM</name>